<feature type="transmembrane region" description="Helical" evidence="7">
    <location>
        <begin position="46"/>
        <end position="65"/>
    </location>
</feature>
<keyword evidence="4 7" id="KW-0812">Transmembrane</keyword>
<evidence type="ECO:0000313" key="9">
    <source>
        <dbReference type="EMBL" id="TDF89200.1"/>
    </source>
</evidence>
<dbReference type="GO" id="GO:0055085">
    <property type="term" value="P:transmembrane transport"/>
    <property type="evidence" value="ECO:0007669"/>
    <property type="project" value="InterPro"/>
</dbReference>
<evidence type="ECO:0000259" key="8">
    <source>
        <dbReference type="PROSITE" id="PS50928"/>
    </source>
</evidence>
<reference evidence="9 10" key="1">
    <citation type="submission" date="2019-03" db="EMBL/GenBank/DDBJ databases">
        <title>This is whole genome sequence of Paenibacillus sp MS74 strain.</title>
        <authorList>
            <person name="Trinh H.N."/>
        </authorList>
    </citation>
    <scope>NUCLEOTIDE SEQUENCE [LARGE SCALE GENOMIC DNA]</scope>
    <source>
        <strain evidence="9 10">MS74</strain>
    </source>
</reference>
<organism evidence="9 10">
    <name type="scientific">Paenibacillus piri</name>
    <dbReference type="NCBI Taxonomy" id="2547395"/>
    <lineage>
        <taxon>Bacteria</taxon>
        <taxon>Bacillati</taxon>
        <taxon>Bacillota</taxon>
        <taxon>Bacilli</taxon>
        <taxon>Bacillales</taxon>
        <taxon>Paenibacillaceae</taxon>
        <taxon>Paenibacillus</taxon>
    </lineage>
</organism>
<evidence type="ECO:0000256" key="3">
    <source>
        <dbReference type="ARBA" id="ARBA00022475"/>
    </source>
</evidence>
<dbReference type="Pfam" id="PF00528">
    <property type="entry name" value="BPD_transp_1"/>
    <property type="match status" value="1"/>
</dbReference>
<gene>
    <name evidence="9" type="ORF">E1757_34990</name>
</gene>
<comment type="similarity">
    <text evidence="7">Belongs to the binding-protein-dependent transport system permease family.</text>
</comment>
<keyword evidence="5 7" id="KW-1133">Transmembrane helix</keyword>
<dbReference type="SUPFAM" id="SSF161098">
    <property type="entry name" value="MetI-like"/>
    <property type="match status" value="1"/>
</dbReference>
<name>A0A4R5K858_9BACL</name>
<keyword evidence="10" id="KW-1185">Reference proteome</keyword>
<evidence type="ECO:0000256" key="7">
    <source>
        <dbReference type="RuleBase" id="RU363032"/>
    </source>
</evidence>
<dbReference type="PANTHER" id="PTHR30193:SF1">
    <property type="entry name" value="ABC TRANSPORTER PERMEASE PROTEIN YESP-RELATED"/>
    <property type="match status" value="1"/>
</dbReference>
<comment type="subcellular location">
    <subcellularLocation>
        <location evidence="1 7">Cell membrane</location>
        <topology evidence="1 7">Multi-pass membrane protein</topology>
    </subcellularLocation>
</comment>
<accession>A0A4R5K858</accession>
<evidence type="ECO:0000256" key="1">
    <source>
        <dbReference type="ARBA" id="ARBA00004651"/>
    </source>
</evidence>
<comment type="caution">
    <text evidence="9">The sequence shown here is derived from an EMBL/GenBank/DDBJ whole genome shotgun (WGS) entry which is preliminary data.</text>
</comment>
<keyword evidence="2 7" id="KW-0813">Transport</keyword>
<sequence length="265" mass="29801">MLASLYLSFTDFNMLESPKWVGGANYVKLFTDDNRYLTSIKVTLKYVIIGVPLQLIVSLSFAILLNRGIRGLSVYRAVYYVPSLLGGSVAIAILWRQVFGSDGLFNQFIALFNIAGKSWYTQPEYAIYTLILLKMWQFGSPMVIFLAGLRQIPKDIYEAASIDGANKIQLFFRVTIPLLSPIIFFNVVMQMIAAFQAFTPAFVIGGGTGGALDSILFYTLYLYIKAFQHFEMGYASAMAWILLTMIALASALLFWTAKKWVHYES</sequence>
<dbReference type="PANTHER" id="PTHR30193">
    <property type="entry name" value="ABC TRANSPORTER PERMEASE PROTEIN"/>
    <property type="match status" value="1"/>
</dbReference>
<evidence type="ECO:0000256" key="6">
    <source>
        <dbReference type="ARBA" id="ARBA00023136"/>
    </source>
</evidence>
<dbReference type="GO" id="GO:0005886">
    <property type="term" value="C:plasma membrane"/>
    <property type="evidence" value="ECO:0007669"/>
    <property type="project" value="UniProtKB-SubCell"/>
</dbReference>
<feature type="transmembrane region" description="Helical" evidence="7">
    <location>
        <begin position="77"/>
        <end position="95"/>
    </location>
</feature>
<dbReference type="AlphaFoldDB" id="A0A4R5K858"/>
<feature type="transmembrane region" description="Helical" evidence="7">
    <location>
        <begin position="125"/>
        <end position="149"/>
    </location>
</feature>
<dbReference type="InterPro" id="IPR051393">
    <property type="entry name" value="ABC_transporter_permease"/>
</dbReference>
<protein>
    <submittedName>
        <fullName evidence="9">Sugar ABC transporter permease</fullName>
    </submittedName>
</protein>
<evidence type="ECO:0000313" key="10">
    <source>
        <dbReference type="Proteomes" id="UP000295636"/>
    </source>
</evidence>
<proteinExistence type="inferred from homology"/>
<evidence type="ECO:0000256" key="4">
    <source>
        <dbReference type="ARBA" id="ARBA00022692"/>
    </source>
</evidence>
<feature type="transmembrane region" description="Helical" evidence="7">
    <location>
        <begin position="170"/>
        <end position="195"/>
    </location>
</feature>
<feature type="domain" description="ABC transmembrane type-1" evidence="8">
    <location>
        <begin position="40"/>
        <end position="253"/>
    </location>
</feature>
<keyword evidence="6 7" id="KW-0472">Membrane</keyword>
<feature type="transmembrane region" description="Helical" evidence="7">
    <location>
        <begin position="236"/>
        <end position="257"/>
    </location>
</feature>
<dbReference type="InterPro" id="IPR035906">
    <property type="entry name" value="MetI-like_sf"/>
</dbReference>
<dbReference type="Proteomes" id="UP000295636">
    <property type="component" value="Unassembled WGS sequence"/>
</dbReference>
<dbReference type="PROSITE" id="PS50928">
    <property type="entry name" value="ABC_TM1"/>
    <property type="match status" value="1"/>
</dbReference>
<keyword evidence="3" id="KW-1003">Cell membrane</keyword>
<evidence type="ECO:0000256" key="2">
    <source>
        <dbReference type="ARBA" id="ARBA00022448"/>
    </source>
</evidence>
<dbReference type="EMBL" id="SMRT01000038">
    <property type="protein sequence ID" value="TDF89200.1"/>
    <property type="molecule type" value="Genomic_DNA"/>
</dbReference>
<evidence type="ECO:0000256" key="5">
    <source>
        <dbReference type="ARBA" id="ARBA00022989"/>
    </source>
</evidence>
<dbReference type="OrthoDB" id="9788108at2"/>
<feature type="transmembrane region" description="Helical" evidence="7">
    <location>
        <begin position="201"/>
        <end position="224"/>
    </location>
</feature>
<dbReference type="Gene3D" id="1.10.3720.10">
    <property type="entry name" value="MetI-like"/>
    <property type="match status" value="1"/>
</dbReference>
<dbReference type="CDD" id="cd06261">
    <property type="entry name" value="TM_PBP2"/>
    <property type="match status" value="1"/>
</dbReference>
<dbReference type="InterPro" id="IPR000515">
    <property type="entry name" value="MetI-like"/>
</dbReference>